<evidence type="ECO:0000313" key="2">
    <source>
        <dbReference type="EMBL" id="KHT65093.1"/>
    </source>
</evidence>
<dbReference type="PIRSF" id="PIRSF029958">
    <property type="entry name" value="Necrosis-inducing_protein"/>
    <property type="match status" value="1"/>
</dbReference>
<dbReference type="EMBL" id="JWLZ01000024">
    <property type="protein sequence ID" value="KHT65093.1"/>
    <property type="molecule type" value="Genomic_DNA"/>
</dbReference>
<accession>A0A0B9G8S0</accession>
<proteinExistence type="predicted"/>
<dbReference type="RefSeq" id="WP_039457755.1">
    <property type="nucleotide sequence ID" value="NZ_JWLZ01000024.1"/>
</dbReference>
<protein>
    <submittedName>
        <fullName evidence="2">Sugar-binding protein</fullName>
    </submittedName>
</protein>
<dbReference type="PANTHER" id="PTHR33657">
    <property type="entry name" value="DOMAIN PROTEIN, PUTATIVE (AFU_ORTHOLOGUE AFUA_5G00600)-RELATED"/>
    <property type="match status" value="1"/>
</dbReference>
<dbReference type="Pfam" id="PF05630">
    <property type="entry name" value="NPP1"/>
    <property type="match status" value="1"/>
</dbReference>
<organism evidence="2 3">
    <name type="scientific">Photobacterium gaetbulicola</name>
    <dbReference type="NCBI Taxonomy" id="1295392"/>
    <lineage>
        <taxon>Bacteria</taxon>
        <taxon>Pseudomonadati</taxon>
        <taxon>Pseudomonadota</taxon>
        <taxon>Gammaproteobacteria</taxon>
        <taxon>Vibrionales</taxon>
        <taxon>Vibrionaceae</taxon>
        <taxon>Photobacterium</taxon>
    </lineage>
</organism>
<keyword evidence="1" id="KW-0732">Signal</keyword>
<reference evidence="2 3" key="1">
    <citation type="submission" date="2014-12" db="EMBL/GenBank/DDBJ databases">
        <title>Genome sequencing of Photobacterium gaetbulicola AD005a.</title>
        <authorList>
            <person name="Adrian T.G.S."/>
            <person name="Chan K.G."/>
        </authorList>
    </citation>
    <scope>NUCLEOTIDE SEQUENCE [LARGE SCALE GENOMIC DNA]</scope>
    <source>
        <strain evidence="2 3">AD005a</strain>
    </source>
</reference>
<name>A0A0B9G8S0_9GAMM</name>
<dbReference type="InterPro" id="IPR008701">
    <property type="entry name" value="NPP1"/>
</dbReference>
<feature type="chain" id="PRO_5002128139" evidence="1">
    <location>
        <begin position="23"/>
        <end position="267"/>
    </location>
</feature>
<dbReference type="AlphaFoldDB" id="A0A0B9G8S0"/>
<comment type="caution">
    <text evidence="2">The sequence shown here is derived from an EMBL/GenBank/DDBJ whole genome shotgun (WGS) entry which is preliminary data.</text>
</comment>
<gene>
    <name evidence="2" type="ORF">RJ45_02880</name>
</gene>
<dbReference type="PANTHER" id="PTHR33657:SF6">
    <property type="entry name" value="SECRETED PROTEIN"/>
    <property type="match status" value="1"/>
</dbReference>
<dbReference type="Proteomes" id="UP000031278">
    <property type="component" value="Unassembled WGS sequence"/>
</dbReference>
<evidence type="ECO:0000313" key="3">
    <source>
        <dbReference type="Proteomes" id="UP000031278"/>
    </source>
</evidence>
<evidence type="ECO:0000256" key="1">
    <source>
        <dbReference type="SAM" id="SignalP"/>
    </source>
</evidence>
<feature type="signal peptide" evidence="1">
    <location>
        <begin position="1"/>
        <end position="22"/>
    </location>
</feature>
<sequence>MKRLTILIPGLLAVAAASDALAADFPRLDEALPGNNVINGNEPVFDFDTDGCLPAAGICRSGEPNPGLNNSGSITGECREDNFLELSNTLHRYACLVEQGNEYCGHFYSLYFEKDQTMDGWDWFGHRHDWEYVAVWTINGEISHGSYSAHGDLTTATAATLPMEGTHIKFVYHKEGGLTHAMRFAKPDEVAENGYGYFVTPAIVSWYELVGDGLDNQAMRDRLNSFDYGKATIPLKDSNFLTNLNRFRPSGYPQFTQASIEAADISF</sequence>